<name>A0A644ZJS4_9ZZZZ</name>
<protein>
    <submittedName>
        <fullName evidence="1">Uncharacterized protein</fullName>
    </submittedName>
</protein>
<evidence type="ECO:0000313" key="1">
    <source>
        <dbReference type="EMBL" id="MPM40101.1"/>
    </source>
</evidence>
<reference evidence="1" key="1">
    <citation type="submission" date="2019-08" db="EMBL/GenBank/DDBJ databases">
        <authorList>
            <person name="Kucharzyk K."/>
            <person name="Murdoch R.W."/>
            <person name="Higgins S."/>
            <person name="Loffler F."/>
        </authorList>
    </citation>
    <scope>NUCLEOTIDE SEQUENCE</scope>
</reference>
<comment type="caution">
    <text evidence="1">The sequence shown here is derived from an EMBL/GenBank/DDBJ whole genome shotgun (WGS) entry which is preliminary data.</text>
</comment>
<accession>A0A644ZJS4</accession>
<sequence length="61" mass="7147">MIDKAKMKRDVKIISVRFCLVPLKMHYGSTSLLINAFCDFLQNGGIWQNKVYVTVYLQYMI</sequence>
<organism evidence="1">
    <name type="scientific">bioreactor metagenome</name>
    <dbReference type="NCBI Taxonomy" id="1076179"/>
    <lineage>
        <taxon>unclassified sequences</taxon>
        <taxon>metagenomes</taxon>
        <taxon>ecological metagenomes</taxon>
    </lineage>
</organism>
<dbReference type="EMBL" id="VSSQ01008876">
    <property type="protein sequence ID" value="MPM40101.1"/>
    <property type="molecule type" value="Genomic_DNA"/>
</dbReference>
<dbReference type="AlphaFoldDB" id="A0A644ZJS4"/>
<proteinExistence type="predicted"/>
<gene>
    <name evidence="1" type="ORF">SDC9_86739</name>
</gene>